<feature type="region of interest" description="Disordered" evidence="1">
    <location>
        <begin position="99"/>
        <end position="138"/>
    </location>
</feature>
<proteinExistence type="predicted"/>
<sequence>MSETLEMVEERGVRHSSITPRMCLDEPLSHAYFIQVQISFIIEMSLSAATDAMVLGSLSLRTEKRSSQVGPEAHFGSGKRRMSKRRWVEFKISQTISCSAPVGRRNRPPSPAAAAAAGTTEMMEDEERQKKLQAGKAK</sequence>
<keyword evidence="3" id="KW-1185">Reference proteome</keyword>
<protein>
    <submittedName>
        <fullName evidence="2">Uncharacterized protein</fullName>
    </submittedName>
</protein>
<gene>
    <name evidence="2" type="ORF">QQF64_012874</name>
</gene>
<evidence type="ECO:0000313" key="3">
    <source>
        <dbReference type="Proteomes" id="UP001558613"/>
    </source>
</evidence>
<comment type="caution">
    <text evidence="2">The sequence shown here is derived from an EMBL/GenBank/DDBJ whole genome shotgun (WGS) entry which is preliminary data.</text>
</comment>
<evidence type="ECO:0000256" key="1">
    <source>
        <dbReference type="SAM" id="MobiDB-lite"/>
    </source>
</evidence>
<name>A0ABR3LPI0_9TELE</name>
<reference evidence="2 3" key="1">
    <citation type="submission" date="2023-09" db="EMBL/GenBank/DDBJ databases">
        <authorList>
            <person name="Wang M."/>
        </authorList>
    </citation>
    <scope>NUCLEOTIDE SEQUENCE [LARGE SCALE GENOMIC DNA]</scope>
    <source>
        <strain evidence="2">GT-2023</strain>
        <tissue evidence="2">Liver</tissue>
    </source>
</reference>
<accession>A0ABR3LPI0</accession>
<dbReference type="Proteomes" id="UP001558613">
    <property type="component" value="Unassembled WGS sequence"/>
</dbReference>
<evidence type="ECO:0000313" key="2">
    <source>
        <dbReference type="EMBL" id="KAL1254813.1"/>
    </source>
</evidence>
<feature type="non-terminal residue" evidence="2">
    <location>
        <position position="138"/>
    </location>
</feature>
<dbReference type="EMBL" id="JAYMGO010000019">
    <property type="protein sequence ID" value="KAL1254813.1"/>
    <property type="molecule type" value="Genomic_DNA"/>
</dbReference>
<organism evidence="2 3">
    <name type="scientific">Cirrhinus molitorella</name>
    <name type="common">mud carp</name>
    <dbReference type="NCBI Taxonomy" id="172907"/>
    <lineage>
        <taxon>Eukaryota</taxon>
        <taxon>Metazoa</taxon>
        <taxon>Chordata</taxon>
        <taxon>Craniata</taxon>
        <taxon>Vertebrata</taxon>
        <taxon>Euteleostomi</taxon>
        <taxon>Actinopterygii</taxon>
        <taxon>Neopterygii</taxon>
        <taxon>Teleostei</taxon>
        <taxon>Ostariophysi</taxon>
        <taxon>Cypriniformes</taxon>
        <taxon>Cyprinidae</taxon>
        <taxon>Labeoninae</taxon>
        <taxon>Labeonini</taxon>
        <taxon>Cirrhinus</taxon>
    </lineage>
</organism>